<name>A0ABM3GAN1_NEOLC</name>
<keyword evidence="3" id="KW-0547">Nucleotide-binding</keyword>
<dbReference type="Pfam" id="PF00069">
    <property type="entry name" value="Pkinase"/>
    <property type="match status" value="1"/>
</dbReference>
<evidence type="ECO:0000256" key="1">
    <source>
        <dbReference type="ARBA" id="ARBA00022527"/>
    </source>
</evidence>
<dbReference type="SUPFAM" id="SSF56112">
    <property type="entry name" value="Protein kinase-like (PK-like)"/>
    <property type="match status" value="1"/>
</dbReference>
<keyword evidence="1" id="KW-0723">Serine/threonine-protein kinase</keyword>
<evidence type="ECO:0000256" key="2">
    <source>
        <dbReference type="ARBA" id="ARBA00022679"/>
    </source>
</evidence>
<keyword evidence="2" id="KW-0808">Transferase</keyword>
<dbReference type="Proteomes" id="UP000829291">
    <property type="component" value="Chromosome 5"/>
</dbReference>
<dbReference type="Gene3D" id="1.10.510.10">
    <property type="entry name" value="Transferase(Phosphotransferase) domain 1"/>
    <property type="match status" value="1"/>
</dbReference>
<dbReference type="Gene3D" id="3.30.200.20">
    <property type="entry name" value="Phosphorylase Kinase, domain 1"/>
    <property type="match status" value="1"/>
</dbReference>
<sequence>MGNCVDKTKKYTAENARQEPQVAYASYSSLDNVLSRRSSRFALFSGSSAGNSTTSAHVEWSRRSRASRISRISRISRRTGSQDTSEDPCSLSKTRWPVPQFEAAFLPEFKIKETAYKTNYDIIDLISKGAYGQVYKVRSRIDGEIFALKVLNKAQIIAEDAIERVKDEVRIQQVVGHHPFVVNASRYWQDKRRLYVGSDYVSGGELFTLVEGYGNLPEDAVRILVAEVALAIDFLHNAGIIHRDVKASNVLLDEEGHAQLIDFGFAKWLKHGQKTSTLCGTPQYIAPEILRGEPYGHAIDWWSLGVLMYFLLTSEMVYGRRLRLEYVRQVVLNGTRRPRRYVETNFIIRRQVLEPTGRLVSESMIEDVSSLDDARCIYGITTTGNRGIPVQADRQGAGSSVMKMKKTLERSREREKEIHEGVREGEAAGPGSLVIVAVFVRVPILPYIHLLSSIHIKHLLDTGSKQPKMSRLPLMLLCCETYATTSGDGDGAW</sequence>
<accession>A0ABM3GAN1</accession>
<dbReference type="PROSITE" id="PS00108">
    <property type="entry name" value="PROTEIN_KINASE_ST"/>
    <property type="match status" value="1"/>
</dbReference>
<evidence type="ECO:0000313" key="8">
    <source>
        <dbReference type="RefSeq" id="XP_046597329.1"/>
    </source>
</evidence>
<evidence type="ECO:0000259" key="6">
    <source>
        <dbReference type="PROSITE" id="PS50011"/>
    </source>
</evidence>
<dbReference type="InterPro" id="IPR000719">
    <property type="entry name" value="Prot_kinase_dom"/>
</dbReference>
<dbReference type="InterPro" id="IPR045270">
    <property type="entry name" value="STKc_AGC"/>
</dbReference>
<protein>
    <submittedName>
        <fullName evidence="8">Serine/threonine-protein kinase S6KL isoform X1</fullName>
    </submittedName>
</protein>
<evidence type="ECO:0000313" key="7">
    <source>
        <dbReference type="Proteomes" id="UP000829291"/>
    </source>
</evidence>
<dbReference type="PANTHER" id="PTHR24355">
    <property type="entry name" value="G PROTEIN-COUPLED RECEPTOR KINASE/RIBOSOMAL PROTEIN S6 KINASE"/>
    <property type="match status" value="1"/>
</dbReference>
<reference evidence="8" key="1">
    <citation type="submission" date="2025-08" db="UniProtKB">
        <authorList>
            <consortium name="RefSeq"/>
        </authorList>
    </citation>
    <scope>IDENTIFICATION</scope>
    <source>
        <tissue evidence="8">Thorax and Abdomen</tissue>
    </source>
</reference>
<organism evidence="7 8">
    <name type="scientific">Neodiprion lecontei</name>
    <name type="common">Redheaded pine sawfly</name>
    <dbReference type="NCBI Taxonomy" id="441921"/>
    <lineage>
        <taxon>Eukaryota</taxon>
        <taxon>Metazoa</taxon>
        <taxon>Ecdysozoa</taxon>
        <taxon>Arthropoda</taxon>
        <taxon>Hexapoda</taxon>
        <taxon>Insecta</taxon>
        <taxon>Pterygota</taxon>
        <taxon>Neoptera</taxon>
        <taxon>Endopterygota</taxon>
        <taxon>Hymenoptera</taxon>
        <taxon>Tenthredinoidea</taxon>
        <taxon>Diprionidae</taxon>
        <taxon>Diprioninae</taxon>
        <taxon>Neodiprion</taxon>
    </lineage>
</organism>
<evidence type="ECO:0000256" key="4">
    <source>
        <dbReference type="ARBA" id="ARBA00022777"/>
    </source>
</evidence>
<dbReference type="PROSITE" id="PS50011">
    <property type="entry name" value="PROTEIN_KINASE_DOM"/>
    <property type="match status" value="1"/>
</dbReference>
<dbReference type="GO" id="GO:0016301">
    <property type="term" value="F:kinase activity"/>
    <property type="evidence" value="ECO:0007669"/>
    <property type="project" value="UniProtKB-KW"/>
</dbReference>
<feature type="domain" description="Protein kinase" evidence="6">
    <location>
        <begin position="120"/>
        <end position="371"/>
    </location>
</feature>
<keyword evidence="5" id="KW-0067">ATP-binding</keyword>
<dbReference type="InterPro" id="IPR008271">
    <property type="entry name" value="Ser/Thr_kinase_AS"/>
</dbReference>
<proteinExistence type="predicted"/>
<dbReference type="RefSeq" id="XP_046597329.1">
    <property type="nucleotide sequence ID" value="XM_046741373.1"/>
</dbReference>
<dbReference type="InterPro" id="IPR011009">
    <property type="entry name" value="Kinase-like_dom_sf"/>
</dbReference>
<keyword evidence="7" id="KW-1185">Reference proteome</keyword>
<dbReference type="CDD" id="cd05123">
    <property type="entry name" value="STKc_AGC"/>
    <property type="match status" value="1"/>
</dbReference>
<gene>
    <name evidence="8" type="primary">LOC107219288</name>
</gene>
<dbReference type="PANTHER" id="PTHR24355:SF1">
    <property type="entry name" value="RIBOSOMAL PROTEIN S6 KINASE-RELATED PROTEIN"/>
    <property type="match status" value="1"/>
</dbReference>
<keyword evidence="4 8" id="KW-0418">Kinase</keyword>
<dbReference type="GeneID" id="107219288"/>
<evidence type="ECO:0000256" key="3">
    <source>
        <dbReference type="ARBA" id="ARBA00022741"/>
    </source>
</evidence>
<evidence type="ECO:0000256" key="5">
    <source>
        <dbReference type="ARBA" id="ARBA00022840"/>
    </source>
</evidence>
<dbReference type="SMART" id="SM00220">
    <property type="entry name" value="S_TKc"/>
    <property type="match status" value="1"/>
</dbReference>